<dbReference type="InterPro" id="IPR032852">
    <property type="entry name" value="ALKBH2"/>
</dbReference>
<dbReference type="PROSITE" id="PS51471">
    <property type="entry name" value="FE2OG_OXY"/>
    <property type="match status" value="1"/>
</dbReference>
<dbReference type="InterPro" id="IPR005123">
    <property type="entry name" value="Oxoglu/Fe-dep_dioxygenase_dom"/>
</dbReference>
<evidence type="ECO:0000256" key="1">
    <source>
        <dbReference type="PIRSR" id="PIRSR632852-1"/>
    </source>
</evidence>
<feature type="non-terminal residue" evidence="3">
    <location>
        <position position="1"/>
    </location>
</feature>
<gene>
    <name evidence="3" type="ORF">B0T16DRAFT_292826</name>
</gene>
<comment type="caution">
    <text evidence="3">The sequence shown here is derived from an EMBL/GenBank/DDBJ whole genome shotgun (WGS) entry which is preliminary data.</text>
</comment>
<feature type="binding site" evidence="1">
    <location>
        <position position="486"/>
    </location>
    <ligand>
        <name>2-oxoglutarate</name>
        <dbReference type="ChEBI" id="CHEBI:16810"/>
    </ligand>
</feature>
<feature type="non-terminal residue" evidence="3">
    <location>
        <position position="615"/>
    </location>
</feature>
<dbReference type="Gene3D" id="2.60.120.590">
    <property type="entry name" value="Alpha-ketoglutarate-dependent dioxygenase AlkB-like"/>
    <property type="match status" value="1"/>
</dbReference>
<dbReference type="InterPro" id="IPR037151">
    <property type="entry name" value="AlkB-like_sf"/>
</dbReference>
<protein>
    <recommendedName>
        <fullName evidence="2">Fe2OG dioxygenase domain-containing protein</fullName>
    </recommendedName>
</protein>
<keyword evidence="4" id="KW-1185">Reference proteome</keyword>
<reference evidence="3" key="1">
    <citation type="submission" date="2023-06" db="EMBL/GenBank/DDBJ databases">
        <title>Genome-scale phylogeny and comparative genomics of the fungal order Sordariales.</title>
        <authorList>
            <consortium name="Lawrence Berkeley National Laboratory"/>
            <person name="Hensen N."/>
            <person name="Bonometti L."/>
            <person name="Westerberg I."/>
            <person name="Brannstrom I.O."/>
            <person name="Guillou S."/>
            <person name="Cros-Aarteil S."/>
            <person name="Calhoun S."/>
            <person name="Haridas S."/>
            <person name="Kuo A."/>
            <person name="Mondo S."/>
            <person name="Pangilinan J."/>
            <person name="Riley R."/>
            <person name="Labutti K."/>
            <person name="Andreopoulos B."/>
            <person name="Lipzen A."/>
            <person name="Chen C."/>
            <person name="Yanf M."/>
            <person name="Daum C."/>
            <person name="Ng V."/>
            <person name="Clum A."/>
            <person name="Steindorff A."/>
            <person name="Ohm R."/>
            <person name="Martin F."/>
            <person name="Silar P."/>
            <person name="Natvig D."/>
            <person name="Lalanne C."/>
            <person name="Gautier V."/>
            <person name="Ament-Velasquez S.L."/>
            <person name="Kruys A."/>
            <person name="Hutchinson M.I."/>
            <person name="Powell A.J."/>
            <person name="Barry K."/>
            <person name="Miller A.N."/>
            <person name="Grigoriev I.V."/>
            <person name="Debuchy R."/>
            <person name="Gladieux P."/>
            <person name="Thoren M.H."/>
            <person name="Johannesson H."/>
        </authorList>
    </citation>
    <scope>NUCLEOTIDE SEQUENCE</scope>
    <source>
        <strain evidence="3">SMH2532-1</strain>
    </source>
</reference>
<evidence type="ECO:0000259" key="2">
    <source>
        <dbReference type="PROSITE" id="PS51471"/>
    </source>
</evidence>
<dbReference type="GO" id="GO:0035516">
    <property type="term" value="F:broad specificity oxidative DNA demethylase activity"/>
    <property type="evidence" value="ECO:0007669"/>
    <property type="project" value="TreeGrafter"/>
</dbReference>
<dbReference type="Pfam" id="PF13532">
    <property type="entry name" value="2OG-FeII_Oxy_2"/>
    <property type="match status" value="1"/>
</dbReference>
<organism evidence="3 4">
    <name type="scientific">Cercophora newfieldiana</name>
    <dbReference type="NCBI Taxonomy" id="92897"/>
    <lineage>
        <taxon>Eukaryota</taxon>
        <taxon>Fungi</taxon>
        <taxon>Dikarya</taxon>
        <taxon>Ascomycota</taxon>
        <taxon>Pezizomycotina</taxon>
        <taxon>Sordariomycetes</taxon>
        <taxon>Sordariomycetidae</taxon>
        <taxon>Sordariales</taxon>
        <taxon>Lasiosphaeriaceae</taxon>
        <taxon>Cercophora</taxon>
    </lineage>
</organism>
<dbReference type="GO" id="GO:0051747">
    <property type="term" value="F:cytosine C-5 DNA demethylase activity"/>
    <property type="evidence" value="ECO:0007669"/>
    <property type="project" value="TreeGrafter"/>
</dbReference>
<dbReference type="PANTHER" id="PTHR31573">
    <property type="entry name" value="ALPHA-KETOGLUTARATE-DEPENDENT DIOXYGENASE ALKB HOMOLOG 2"/>
    <property type="match status" value="1"/>
</dbReference>
<dbReference type="InterPro" id="IPR027450">
    <property type="entry name" value="AlkB-like"/>
</dbReference>
<sequence>PVLPGPEVWSNKRGGLCESLPYYKAYKGSVYTKDCVARGIMVDAESEERDVFSAQVVIASIGGGRVKENGAMVRAADCADDTTGINGIMAAHRNKSPVAIIAGQNHPLYPCEPPAAYAVLDFFQITHVWKEQEFTARNEFVKVWRIRFEKIDLNKVSWWHPNGLHIADALTAPRLTVRVCKSCDKESPEIFRQGWTCLKHDCDDYYSTLADLLAHDPKCLVYSDAFINHRNSNPAALDSLPSLTPTIPDLLALGSHGTDLASRCGFVCPTCGCANRRVFWNRLVCENQACDYVRVAQMLPYSLSKIDEENVNLDRILAKRRSTNGVNTDVFEAEIDMFASVLNRNCITMANNFEVGGYRPIGSFTLFISTPEINAMPNGPTYMFNELERVDIGLKRNTVAGGTLQYEGLSRHFQQNFGAKYKFGVSVQSKGFNEAHPVVLMALQRLIWASNRAVEATTMALTGQAHHEHMPPTMGNDFNELLALGYRESDSIRFHDDGEKELGPTVAALSLGSPSIMKFRPKKKETGFNNAVGRDARGLFKTILEVPMKHGDMMVMHGSRIHGIYEHSVEPIGERRFSMTSRFVDPAKMALDEDRVAALANGAIPAAAAAYNYNG</sequence>
<dbReference type="GO" id="GO:0006307">
    <property type="term" value="P:DNA alkylation repair"/>
    <property type="evidence" value="ECO:0007669"/>
    <property type="project" value="TreeGrafter"/>
</dbReference>
<evidence type="ECO:0000313" key="4">
    <source>
        <dbReference type="Proteomes" id="UP001174936"/>
    </source>
</evidence>
<dbReference type="SUPFAM" id="SSF51197">
    <property type="entry name" value="Clavaminate synthase-like"/>
    <property type="match status" value="1"/>
</dbReference>
<dbReference type="Proteomes" id="UP001174936">
    <property type="component" value="Unassembled WGS sequence"/>
</dbReference>
<evidence type="ECO:0000313" key="3">
    <source>
        <dbReference type="EMBL" id="KAK0655894.1"/>
    </source>
</evidence>
<feature type="binding site" evidence="1">
    <location>
        <position position="495"/>
    </location>
    <ligand>
        <name>2-oxoglutarate</name>
        <dbReference type="ChEBI" id="CHEBI:16810"/>
    </ligand>
</feature>
<feature type="domain" description="Fe2OG dioxygenase" evidence="2">
    <location>
        <begin position="477"/>
        <end position="585"/>
    </location>
</feature>
<dbReference type="PANTHER" id="PTHR31573:SF4">
    <property type="entry name" value="FE2OG DIOXYGENASE DOMAIN-CONTAINING PROTEIN"/>
    <property type="match status" value="1"/>
</dbReference>
<dbReference type="AlphaFoldDB" id="A0AA40D0J7"/>
<accession>A0AA40D0J7</accession>
<dbReference type="EMBL" id="JAULSV010000001">
    <property type="protein sequence ID" value="KAK0655894.1"/>
    <property type="molecule type" value="Genomic_DNA"/>
</dbReference>
<dbReference type="GO" id="GO:0008198">
    <property type="term" value="F:ferrous iron binding"/>
    <property type="evidence" value="ECO:0007669"/>
    <property type="project" value="TreeGrafter"/>
</dbReference>
<proteinExistence type="predicted"/>
<name>A0AA40D0J7_9PEZI</name>